<dbReference type="GO" id="GO:0005737">
    <property type="term" value="C:cytoplasm"/>
    <property type="evidence" value="ECO:0007669"/>
    <property type="project" value="TreeGrafter"/>
</dbReference>
<feature type="domain" description="25S rRNA (uridine-N(3))-methyltransferase BMT5-like" evidence="2">
    <location>
        <begin position="192"/>
        <end position="271"/>
    </location>
</feature>
<sequence>MELDAQEKNERKVEFVTENEVAIVADEEKNGKTVESFSGEVNKNHVRFSADEEKEREVELNFEEGNKYIVELPVELENVTKNVSAGEEGKIDANLDPEVEDGSTTDKETRSEVEVVGADKGNGSGEEENKCNIKLVTEENQVLDTFSAAELISKVELSAKNENESKSKLVADEKSESKIKWVKHYNNRHKILLVGEGDFSFAACLARSFSSAANIVATSYDSQELLGIKHPNASGNLCILRELGCTILHQVNAMSMSTHPVLSSTSFDRILAAGCGLKLIEEVSFTKWDYPGYQNKRGDGPRSNQNFPVGQCSTFKFTKCR</sequence>
<organism evidence="3 4">
    <name type="scientific">Dillenia turbinata</name>
    <dbReference type="NCBI Taxonomy" id="194707"/>
    <lineage>
        <taxon>Eukaryota</taxon>
        <taxon>Viridiplantae</taxon>
        <taxon>Streptophyta</taxon>
        <taxon>Embryophyta</taxon>
        <taxon>Tracheophyta</taxon>
        <taxon>Spermatophyta</taxon>
        <taxon>Magnoliopsida</taxon>
        <taxon>eudicotyledons</taxon>
        <taxon>Gunneridae</taxon>
        <taxon>Pentapetalae</taxon>
        <taxon>Dilleniales</taxon>
        <taxon>Dilleniaceae</taxon>
        <taxon>Dillenia</taxon>
    </lineage>
</organism>
<evidence type="ECO:0000313" key="4">
    <source>
        <dbReference type="Proteomes" id="UP001370490"/>
    </source>
</evidence>
<comment type="caution">
    <text evidence="3">The sequence shown here is derived from an EMBL/GenBank/DDBJ whole genome shotgun (WGS) entry which is preliminary data.</text>
</comment>
<evidence type="ECO:0000259" key="2">
    <source>
        <dbReference type="Pfam" id="PF10354"/>
    </source>
</evidence>
<proteinExistence type="predicted"/>
<evidence type="ECO:0000256" key="1">
    <source>
        <dbReference type="SAM" id="MobiDB-lite"/>
    </source>
</evidence>
<protein>
    <submittedName>
        <fullName evidence="3">25S rRNA (Uridine-N(3))-methyltransferase BMT5-like</fullName>
    </submittedName>
</protein>
<dbReference type="InterPro" id="IPR019446">
    <property type="entry name" value="BMT5-like"/>
</dbReference>
<name>A0AAN8W6J9_9MAGN</name>
<dbReference type="PANTHER" id="PTHR11538:SF89">
    <property type="entry name" value="PROTEIN, PUTATIVE (DUF2431)-RELATED"/>
    <property type="match status" value="1"/>
</dbReference>
<dbReference type="GO" id="GO:0070042">
    <property type="term" value="F:rRNA (uridine-N3-)-methyltransferase activity"/>
    <property type="evidence" value="ECO:0007669"/>
    <property type="project" value="InterPro"/>
</dbReference>
<dbReference type="AlphaFoldDB" id="A0AAN8W6J9"/>
<reference evidence="3 4" key="1">
    <citation type="submission" date="2023-12" db="EMBL/GenBank/DDBJ databases">
        <title>A high-quality genome assembly for Dillenia turbinata (Dilleniales).</title>
        <authorList>
            <person name="Chanderbali A."/>
        </authorList>
    </citation>
    <scope>NUCLEOTIDE SEQUENCE [LARGE SCALE GENOMIC DNA]</scope>
    <source>
        <strain evidence="3">LSX21</strain>
        <tissue evidence="3">Leaf</tissue>
    </source>
</reference>
<dbReference type="PANTHER" id="PTHR11538">
    <property type="entry name" value="PHENYLALANYL-TRNA SYNTHETASE"/>
    <property type="match status" value="1"/>
</dbReference>
<dbReference type="Pfam" id="PF10354">
    <property type="entry name" value="BMT5-like"/>
    <property type="match status" value="1"/>
</dbReference>
<evidence type="ECO:0000313" key="3">
    <source>
        <dbReference type="EMBL" id="KAK6947138.1"/>
    </source>
</evidence>
<dbReference type="GO" id="GO:0070475">
    <property type="term" value="P:rRNA base methylation"/>
    <property type="evidence" value="ECO:0007669"/>
    <property type="project" value="InterPro"/>
</dbReference>
<dbReference type="Proteomes" id="UP001370490">
    <property type="component" value="Unassembled WGS sequence"/>
</dbReference>
<dbReference type="EMBL" id="JBAMMX010000001">
    <property type="protein sequence ID" value="KAK6947138.1"/>
    <property type="molecule type" value="Genomic_DNA"/>
</dbReference>
<feature type="region of interest" description="Disordered" evidence="1">
    <location>
        <begin position="87"/>
        <end position="111"/>
    </location>
</feature>
<gene>
    <name evidence="3" type="ORF">RJ641_000611</name>
</gene>
<accession>A0AAN8W6J9</accession>
<keyword evidence="4" id="KW-1185">Reference proteome</keyword>